<evidence type="ECO:0000313" key="2">
    <source>
        <dbReference type="EMBL" id="CAC19110.1"/>
    </source>
</evidence>
<name>Q9DSX5_9VIRU</name>
<organism evidence="2">
    <name type="scientific">Diadromus pulchellus ascovirus 4a</name>
    <dbReference type="NCBI Taxonomy" id="158683"/>
    <lineage>
        <taxon>Viruses</taxon>
        <taxon>Varidnaviria</taxon>
        <taxon>Bamfordvirae</taxon>
        <taxon>Nucleocytoviricota</taxon>
        <taxon>Megaviricetes</taxon>
        <taxon>Pimascovirales</taxon>
        <taxon>Pimascovirales incertae sedis</taxon>
        <taxon>Ascoviridae</taxon>
        <taxon>Toursvirus</taxon>
        <taxon>Toursvirus dptv1a</taxon>
    </lineage>
</organism>
<accession>Q9DSX5</accession>
<feature type="compositionally biased region" description="Polar residues" evidence="1">
    <location>
        <begin position="61"/>
        <end position="72"/>
    </location>
</feature>
<sequence length="72" mass="8464">MRNLMMLCTSLAFGVCKELTFFSVNRLINKFLPRLGLKRRTLRLFRRETEAGAEELRSMRSPPSLQNRASFR</sequence>
<feature type="region of interest" description="Disordered" evidence="1">
    <location>
        <begin position="52"/>
        <end position="72"/>
    </location>
</feature>
<dbReference type="EMBL" id="AJ279812">
    <property type="protein sequence ID" value="CAC19110.1"/>
    <property type="molecule type" value="Genomic_DNA"/>
</dbReference>
<protein>
    <submittedName>
        <fullName evidence="2">Uncharacterized protein</fullName>
    </submittedName>
</protein>
<proteinExistence type="predicted"/>
<evidence type="ECO:0000256" key="1">
    <source>
        <dbReference type="SAM" id="MobiDB-lite"/>
    </source>
</evidence>
<reference evidence="2" key="1">
    <citation type="journal article" date="2000" name="J. Gen. Virol.">
        <title>Phylogenetic position of the Diadromus pulchellus ascovirus DNA polymerase among viruses with large double-stranded DNA genomes.</title>
        <authorList>
            <person name="Stasiak K."/>
            <person name="Demattei M.V."/>
            <person name="Federici B.A."/>
            <person name="Bigot Y."/>
        </authorList>
    </citation>
    <scope>NUCLEOTIDE SEQUENCE</scope>
</reference>